<dbReference type="GO" id="GO:0016491">
    <property type="term" value="F:oxidoreductase activity"/>
    <property type="evidence" value="ECO:0007669"/>
    <property type="project" value="UniProtKB-KW"/>
</dbReference>
<accession>A0A194X1Z0</accession>
<dbReference type="Proteomes" id="UP000070700">
    <property type="component" value="Unassembled WGS sequence"/>
</dbReference>
<protein>
    <submittedName>
        <fullName evidence="6">Tyrosinase</fullName>
    </submittedName>
</protein>
<dbReference type="Pfam" id="PF00264">
    <property type="entry name" value="Tyrosinase"/>
    <property type="match status" value="1"/>
</dbReference>
<dbReference type="KEGG" id="psco:LY89DRAFT_686719"/>
<feature type="signal peptide" evidence="3">
    <location>
        <begin position="1"/>
        <end position="19"/>
    </location>
</feature>
<dbReference type="InterPro" id="IPR008922">
    <property type="entry name" value="Di-copper_centre_dom_sf"/>
</dbReference>
<dbReference type="InterPro" id="IPR002227">
    <property type="entry name" value="Tyrosinase_Cu-bd"/>
</dbReference>
<organism evidence="6 7">
    <name type="scientific">Mollisia scopiformis</name>
    <name type="common">Conifer needle endophyte fungus</name>
    <name type="synonym">Phialocephala scopiformis</name>
    <dbReference type="NCBI Taxonomy" id="149040"/>
    <lineage>
        <taxon>Eukaryota</taxon>
        <taxon>Fungi</taxon>
        <taxon>Dikarya</taxon>
        <taxon>Ascomycota</taxon>
        <taxon>Pezizomycotina</taxon>
        <taxon>Leotiomycetes</taxon>
        <taxon>Helotiales</taxon>
        <taxon>Mollisiaceae</taxon>
        <taxon>Mollisia</taxon>
    </lineage>
</organism>
<evidence type="ECO:0000256" key="1">
    <source>
        <dbReference type="ARBA" id="ARBA00022723"/>
    </source>
</evidence>
<proteinExistence type="predicted"/>
<keyword evidence="7" id="KW-1185">Reference proteome</keyword>
<dbReference type="PANTHER" id="PTHR11474">
    <property type="entry name" value="TYROSINASE FAMILY MEMBER"/>
    <property type="match status" value="1"/>
</dbReference>
<evidence type="ECO:0000259" key="4">
    <source>
        <dbReference type="PROSITE" id="PS00497"/>
    </source>
</evidence>
<keyword evidence="1" id="KW-0479">Metal-binding</keyword>
<dbReference type="PRINTS" id="PR00092">
    <property type="entry name" value="TYROSINASE"/>
</dbReference>
<evidence type="ECO:0000256" key="2">
    <source>
        <dbReference type="ARBA" id="ARBA00023002"/>
    </source>
</evidence>
<dbReference type="SUPFAM" id="SSF48056">
    <property type="entry name" value="Di-copper centre-containing domain"/>
    <property type="match status" value="1"/>
</dbReference>
<dbReference type="InParanoid" id="A0A194X1Z0"/>
<gene>
    <name evidence="6" type="ORF">LY89DRAFT_686719</name>
</gene>
<dbReference type="PROSITE" id="PS00498">
    <property type="entry name" value="TYROSINASE_2"/>
    <property type="match status" value="1"/>
</dbReference>
<dbReference type="AlphaFoldDB" id="A0A194X1Z0"/>
<reference evidence="6 7" key="1">
    <citation type="submission" date="2015-10" db="EMBL/GenBank/DDBJ databases">
        <title>Full genome of DAOMC 229536 Phialocephala scopiformis, a fungal endophyte of spruce producing the potent anti-insectan compound rugulosin.</title>
        <authorList>
            <consortium name="DOE Joint Genome Institute"/>
            <person name="Walker A.K."/>
            <person name="Frasz S.L."/>
            <person name="Seifert K.A."/>
            <person name="Miller J.D."/>
            <person name="Mondo S.J."/>
            <person name="Labutti K."/>
            <person name="Lipzen A."/>
            <person name="Dockter R."/>
            <person name="Kennedy M."/>
            <person name="Grigoriev I.V."/>
            <person name="Spatafora J.W."/>
        </authorList>
    </citation>
    <scope>NUCLEOTIDE SEQUENCE [LARGE SCALE GENOMIC DNA]</scope>
    <source>
        <strain evidence="6 7">CBS 120377</strain>
    </source>
</reference>
<dbReference type="Gene3D" id="1.10.1280.10">
    <property type="entry name" value="Di-copper center containing domain from catechol oxidase"/>
    <property type="match status" value="1"/>
</dbReference>
<evidence type="ECO:0000313" key="7">
    <source>
        <dbReference type="Proteomes" id="UP000070700"/>
    </source>
</evidence>
<dbReference type="GeneID" id="28825076"/>
<dbReference type="GO" id="GO:0046872">
    <property type="term" value="F:metal ion binding"/>
    <property type="evidence" value="ECO:0007669"/>
    <property type="project" value="UniProtKB-KW"/>
</dbReference>
<sequence>MRFQSFNVWAPVIAASAAAAYTPASTIQTDILAAQGLLNLAVNEVELALQGKAGTCSLSNVAVRREWSTLSNSQRQAYTNAVLCLMSKPAKTNQTLVPGAKTRYDDFVWTHINQTLIIHGTTNFLSWHRYFTWTYEQALRNECGYTGYQPYWNWGKTALDPVNSPVFDGSANSMSGNGVYEAHNCTEALPTLLNCIPPGQGGGCVETGPFKNMTVNLGPVAPTLAEPEVVSTGAGSAYNPRCLKRDVSVWVSSQWSTDQNSTDLITQNTDIASFQTTMQGDFSVGFYGVHTAGHFTIGGDPGGDIFTSPGDPAFFLHHAQIDRTWWIWQNQDLKNRQNAIAGTITLNNSPPSRNGTLTDTISLGVNAVDIQIKDAMSTLAGPFCYIYI</sequence>
<evidence type="ECO:0000259" key="5">
    <source>
        <dbReference type="PROSITE" id="PS00498"/>
    </source>
</evidence>
<dbReference type="OrthoDB" id="6132182at2759"/>
<keyword evidence="2" id="KW-0560">Oxidoreductase</keyword>
<dbReference type="RefSeq" id="XP_018068561.1">
    <property type="nucleotide sequence ID" value="XM_018215350.1"/>
</dbReference>
<name>A0A194X1Z0_MOLSC</name>
<evidence type="ECO:0000313" key="6">
    <source>
        <dbReference type="EMBL" id="KUJ14206.1"/>
    </source>
</evidence>
<dbReference type="STRING" id="149040.A0A194X1Z0"/>
<dbReference type="PROSITE" id="PS00497">
    <property type="entry name" value="TYROSINASE_1"/>
    <property type="match status" value="1"/>
</dbReference>
<dbReference type="InterPro" id="IPR050316">
    <property type="entry name" value="Tyrosinase/Hemocyanin"/>
</dbReference>
<keyword evidence="3" id="KW-0732">Signal</keyword>
<dbReference type="EMBL" id="KQ947420">
    <property type="protein sequence ID" value="KUJ14206.1"/>
    <property type="molecule type" value="Genomic_DNA"/>
</dbReference>
<feature type="domain" description="Tyrosinase copper-binding" evidence="5">
    <location>
        <begin position="311"/>
        <end position="322"/>
    </location>
</feature>
<feature type="domain" description="Tyrosinase copper-binding" evidence="4">
    <location>
        <begin position="119"/>
        <end position="136"/>
    </location>
</feature>
<feature type="chain" id="PRO_5008267727" evidence="3">
    <location>
        <begin position="20"/>
        <end position="388"/>
    </location>
</feature>
<evidence type="ECO:0000256" key="3">
    <source>
        <dbReference type="SAM" id="SignalP"/>
    </source>
</evidence>
<dbReference type="PANTHER" id="PTHR11474:SF125">
    <property type="entry name" value="N-ACETYL-6-HYDROXYTRYPTOPHAN OXIDASE IVOB-RELATED"/>
    <property type="match status" value="1"/>
</dbReference>